<feature type="region of interest" description="Disordered" evidence="1">
    <location>
        <begin position="95"/>
        <end position="139"/>
    </location>
</feature>
<keyword evidence="3" id="KW-1185">Reference proteome</keyword>
<dbReference type="Gene3D" id="3.30.160.60">
    <property type="entry name" value="Classic Zinc Finger"/>
    <property type="match status" value="1"/>
</dbReference>
<dbReference type="HOGENOM" id="CLU_1316091_0_0_1"/>
<protein>
    <recommendedName>
        <fullName evidence="4">C2H2-type domain-containing protein</fullName>
    </recommendedName>
</protein>
<reference evidence="2 3" key="1">
    <citation type="submission" date="2014-04" db="EMBL/GenBank/DDBJ databases">
        <authorList>
            <consortium name="DOE Joint Genome Institute"/>
            <person name="Kuo A."/>
            <person name="Kohler A."/>
            <person name="Nagy L.G."/>
            <person name="Floudas D."/>
            <person name="Copeland A."/>
            <person name="Barry K.W."/>
            <person name="Cichocki N."/>
            <person name="Veneault-Fourrey C."/>
            <person name="LaButti K."/>
            <person name="Lindquist E.A."/>
            <person name="Lipzen A."/>
            <person name="Lundell T."/>
            <person name="Morin E."/>
            <person name="Murat C."/>
            <person name="Sun H."/>
            <person name="Tunlid A."/>
            <person name="Henrissat B."/>
            <person name="Grigoriev I.V."/>
            <person name="Hibbett D.S."/>
            <person name="Martin F."/>
            <person name="Nordberg H.P."/>
            <person name="Cantor M.N."/>
            <person name="Hua S.X."/>
        </authorList>
    </citation>
    <scope>NUCLEOTIDE SEQUENCE [LARGE SCALE GENOMIC DNA]</scope>
    <source>
        <strain evidence="2 3">Foug A</strain>
    </source>
</reference>
<dbReference type="STRING" id="1036808.A0A0C2YW51"/>
<evidence type="ECO:0000256" key="1">
    <source>
        <dbReference type="SAM" id="MobiDB-lite"/>
    </source>
</evidence>
<dbReference type="EMBL" id="KN822169">
    <property type="protein sequence ID" value="KIM53858.1"/>
    <property type="molecule type" value="Genomic_DNA"/>
</dbReference>
<gene>
    <name evidence="2" type="ORF">SCLCIDRAFT_409302</name>
</gene>
<organism evidence="2 3">
    <name type="scientific">Scleroderma citrinum Foug A</name>
    <dbReference type="NCBI Taxonomy" id="1036808"/>
    <lineage>
        <taxon>Eukaryota</taxon>
        <taxon>Fungi</taxon>
        <taxon>Dikarya</taxon>
        <taxon>Basidiomycota</taxon>
        <taxon>Agaricomycotina</taxon>
        <taxon>Agaricomycetes</taxon>
        <taxon>Agaricomycetidae</taxon>
        <taxon>Boletales</taxon>
        <taxon>Sclerodermatineae</taxon>
        <taxon>Sclerodermataceae</taxon>
        <taxon>Scleroderma</taxon>
    </lineage>
</organism>
<dbReference type="InterPro" id="IPR036236">
    <property type="entry name" value="Znf_C2H2_sf"/>
</dbReference>
<dbReference type="OrthoDB" id="2689618at2759"/>
<dbReference type="SUPFAM" id="SSF57667">
    <property type="entry name" value="beta-beta-alpha zinc fingers"/>
    <property type="match status" value="1"/>
</dbReference>
<evidence type="ECO:0008006" key="4">
    <source>
        <dbReference type="Google" id="ProtNLM"/>
    </source>
</evidence>
<dbReference type="InParanoid" id="A0A0C2YW51"/>
<accession>A0A0C2YW51</accession>
<dbReference type="Proteomes" id="UP000053989">
    <property type="component" value="Unassembled WGS sequence"/>
</dbReference>
<name>A0A0C2YW51_9AGAM</name>
<evidence type="ECO:0000313" key="3">
    <source>
        <dbReference type="Proteomes" id="UP000053989"/>
    </source>
</evidence>
<sequence length="209" mass="22908">MATTGFSVSSHVMAVDRKLGIGVVTASHCFRLPSSAGEPLARHIRKHTSERPFVCHYSKQFSRLDNLHQHAQTVHADKQEQNERMMRDLTSLHASMAAASPAASPARTPSTPQPSTPSTLSRRRTWTTPYPQSTTAQARALASTKVGPIRIRGLLTATPFVTPASPDPFVPPQHPLLPHSSTCSPFSPRRQFLPLQLPCPLNTGWPAWI</sequence>
<reference evidence="3" key="2">
    <citation type="submission" date="2015-01" db="EMBL/GenBank/DDBJ databases">
        <title>Evolutionary Origins and Diversification of the Mycorrhizal Mutualists.</title>
        <authorList>
            <consortium name="DOE Joint Genome Institute"/>
            <consortium name="Mycorrhizal Genomics Consortium"/>
            <person name="Kohler A."/>
            <person name="Kuo A."/>
            <person name="Nagy L.G."/>
            <person name="Floudas D."/>
            <person name="Copeland A."/>
            <person name="Barry K.W."/>
            <person name="Cichocki N."/>
            <person name="Veneault-Fourrey C."/>
            <person name="LaButti K."/>
            <person name="Lindquist E.A."/>
            <person name="Lipzen A."/>
            <person name="Lundell T."/>
            <person name="Morin E."/>
            <person name="Murat C."/>
            <person name="Riley R."/>
            <person name="Ohm R."/>
            <person name="Sun H."/>
            <person name="Tunlid A."/>
            <person name="Henrissat B."/>
            <person name="Grigoriev I.V."/>
            <person name="Hibbett D.S."/>
            <person name="Martin F."/>
        </authorList>
    </citation>
    <scope>NUCLEOTIDE SEQUENCE [LARGE SCALE GENOMIC DNA]</scope>
    <source>
        <strain evidence="3">Foug A</strain>
    </source>
</reference>
<dbReference type="AlphaFoldDB" id="A0A0C2YW51"/>
<proteinExistence type="predicted"/>
<feature type="compositionally biased region" description="Low complexity" evidence="1">
    <location>
        <begin position="95"/>
        <end position="110"/>
    </location>
</feature>
<evidence type="ECO:0000313" key="2">
    <source>
        <dbReference type="EMBL" id="KIM53858.1"/>
    </source>
</evidence>